<evidence type="ECO:0000256" key="2">
    <source>
        <dbReference type="SAM" id="Phobius"/>
    </source>
</evidence>
<dbReference type="InterPro" id="IPR027463">
    <property type="entry name" value="AcrB_DN_DC_subdom"/>
</dbReference>
<organism evidence="3 4">
    <name type="scientific">Agrobacterium tumefaciens</name>
    <dbReference type="NCBI Taxonomy" id="358"/>
    <lineage>
        <taxon>Bacteria</taxon>
        <taxon>Pseudomonadati</taxon>
        <taxon>Pseudomonadota</taxon>
        <taxon>Alphaproteobacteria</taxon>
        <taxon>Hyphomicrobiales</taxon>
        <taxon>Rhizobiaceae</taxon>
        <taxon>Rhizobium/Agrobacterium group</taxon>
        <taxon>Agrobacterium</taxon>
        <taxon>Agrobacterium tumefaciens complex</taxon>
    </lineage>
</organism>
<keyword evidence="2" id="KW-0812">Transmembrane</keyword>
<feature type="transmembrane region" description="Helical" evidence="2">
    <location>
        <begin position="429"/>
        <end position="451"/>
    </location>
</feature>
<gene>
    <name evidence="3" type="ORF">J2W61_000162</name>
</gene>
<dbReference type="Gene3D" id="3.30.70.1430">
    <property type="entry name" value="Multidrug efflux transporter AcrB pore domain"/>
    <property type="match status" value="2"/>
</dbReference>
<dbReference type="Gene3D" id="3.30.70.1440">
    <property type="entry name" value="Multidrug efflux transporter AcrB pore domain"/>
    <property type="match status" value="1"/>
</dbReference>
<dbReference type="Pfam" id="PF00873">
    <property type="entry name" value="ACR_tran"/>
    <property type="match status" value="1"/>
</dbReference>
<name>A0AAW8LND0_AGRTU</name>
<feature type="transmembrane region" description="Helical" evidence="2">
    <location>
        <begin position="1005"/>
        <end position="1030"/>
    </location>
</feature>
<sequence>MNFSAWSIRNPIAPLLGFALLMILGMQAFNTLPITRFPNIDVPVVAVTVTQSGASPSELEMQVTKEIEDAVAAISGVDEIQSTVVDGQSTTTVVFRIEKPTEEAVQDTKDAIDKIRSDLPSDIEVPVVSKIDVEGQAIQTFAVSSPNMTLEELSWFVDDTIKRSLQGQSGIGKVDRYGGADREVRVSLSPEKLDAYGITATEVNSQLRGTNIDLGSGRGQVGGNEQTIRTLGDTRDVSQLANTTIALSNGRFVKLSELGTVTDTYEEQKSFSRFNGNPAVTFAVFRSKGASEVSVAETVAASLDQVRKNHPDVSIEMVDDAVYFTYGNYKAALDTLIEGAILAVIVVLLFLRNWRATLIAAVALPLSAIPTFWIMDIMGFSLNLVSFLALTLATGILVDDAIVEIENIARHIKMGKTPYRAALEAADEIGLAVIATSFTIIAVFVPVSFMPGIPGQYFIQFGLTVAFSVFFSLAVARLITPLMAAYLMRAEDAMDDHHDNDSRLMKAYTSMVTATTRKWWARYLTLLGAIAFLVASVMLLSQVPGSFLPPDDASRVTLSVELPPNATLDETDRTTTQIYHALRDINGVESVFILGGASPKGDLELRRATVNVILQHIDHSLLKLVVNKGLGSIPLIGQYLPKVEEKGRVRPQWDVERDIFAQVRGIPDVRIIKLNDRAERELSFNFLSTNEKDLNDAVGILESRLRASPILANVSSEGALPRPELQIRPRKDEIARLGITPQQISQTVRVATIGDIDAQLTKISLDDRQIPIRVQASLDTRRDLATIRALKIKTASGSLVPLYSVADIDYSEGPSSIKRNDRNRVVSIGSDVPFGTALDTSTAEFKRIVSETDLPASVRLAESGDAKVQGEMQQGFVNAMLLGLMLVLVVLILLFKDVIQPFTILFSLPLAIGGVAVALIITQNALSMPVLIGILMLMGIVTKNAILLVDFAIEMRRHGMERVHAMVEAGRKRARPIIMTSIAMSAGMLPSALGVGEGGSFRAPMAIAVIGGIIVSTVLSLIVVPAFFLIMDDLSRLLAHLFGRFVGKKEEEEEALSNEKLSEIARENSLALSSLEARVAGMEKGSGDKAGDKGSNILRLPPLAAE</sequence>
<dbReference type="SUPFAM" id="SSF82693">
    <property type="entry name" value="Multidrug efflux transporter AcrB pore domain, PN1, PN2, PC1 and PC2 subdomains"/>
    <property type="match status" value="3"/>
</dbReference>
<evidence type="ECO:0000313" key="3">
    <source>
        <dbReference type="EMBL" id="MDR6700334.1"/>
    </source>
</evidence>
<feature type="transmembrane region" description="Helical" evidence="2">
    <location>
        <begin position="928"/>
        <end position="953"/>
    </location>
</feature>
<dbReference type="PRINTS" id="PR00702">
    <property type="entry name" value="ACRIFLAVINRP"/>
</dbReference>
<dbReference type="InterPro" id="IPR001036">
    <property type="entry name" value="Acrflvin-R"/>
</dbReference>
<accession>A0AAW8LND0</accession>
<dbReference type="SUPFAM" id="SSF82866">
    <property type="entry name" value="Multidrug efflux transporter AcrB transmembrane domain"/>
    <property type="match status" value="2"/>
</dbReference>
<feature type="transmembrane region" description="Helical" evidence="2">
    <location>
        <begin position="387"/>
        <end position="409"/>
    </location>
</feature>
<proteinExistence type="predicted"/>
<feature type="transmembrane region" description="Helical" evidence="2">
    <location>
        <begin position="331"/>
        <end position="351"/>
    </location>
</feature>
<dbReference type="Gene3D" id="3.30.70.1320">
    <property type="entry name" value="Multidrug efflux transporter AcrB pore domain like"/>
    <property type="match status" value="1"/>
</dbReference>
<feature type="transmembrane region" description="Helical" evidence="2">
    <location>
        <begin position="520"/>
        <end position="540"/>
    </location>
</feature>
<feature type="transmembrane region" description="Helical" evidence="2">
    <location>
        <begin position="974"/>
        <end position="993"/>
    </location>
</feature>
<evidence type="ECO:0000313" key="4">
    <source>
        <dbReference type="Proteomes" id="UP001265315"/>
    </source>
</evidence>
<dbReference type="PANTHER" id="PTHR32063:SF77">
    <property type="entry name" value="ACR FAMILY TRANSPORT PROTEIN"/>
    <property type="match status" value="1"/>
</dbReference>
<protein>
    <submittedName>
        <fullName evidence="3">Multidrug efflux pump subunit AcrB</fullName>
    </submittedName>
</protein>
<dbReference type="GO" id="GO:0042910">
    <property type="term" value="F:xenobiotic transmembrane transporter activity"/>
    <property type="evidence" value="ECO:0007669"/>
    <property type="project" value="TreeGrafter"/>
</dbReference>
<dbReference type="Gene3D" id="3.30.2090.10">
    <property type="entry name" value="Multidrug efflux transporter AcrB TolC docking domain, DN and DC subdomains"/>
    <property type="match status" value="2"/>
</dbReference>
<feature type="transmembrane region" description="Helical" evidence="2">
    <location>
        <begin position="457"/>
        <end position="479"/>
    </location>
</feature>
<feature type="region of interest" description="Disordered" evidence="1">
    <location>
        <begin position="1082"/>
        <end position="1106"/>
    </location>
</feature>
<comment type="caution">
    <text evidence="3">The sequence shown here is derived from an EMBL/GenBank/DDBJ whole genome shotgun (WGS) entry which is preliminary data.</text>
</comment>
<dbReference type="Proteomes" id="UP001265315">
    <property type="component" value="Unassembled WGS sequence"/>
</dbReference>
<keyword evidence="2" id="KW-0472">Membrane</keyword>
<dbReference type="AlphaFoldDB" id="A0AAW8LND0"/>
<feature type="transmembrane region" description="Helical" evidence="2">
    <location>
        <begin position="876"/>
        <end position="895"/>
    </location>
</feature>
<dbReference type="PANTHER" id="PTHR32063">
    <property type="match status" value="1"/>
</dbReference>
<dbReference type="EMBL" id="JAVDSW010000001">
    <property type="protein sequence ID" value="MDR6700334.1"/>
    <property type="molecule type" value="Genomic_DNA"/>
</dbReference>
<dbReference type="GO" id="GO:0005886">
    <property type="term" value="C:plasma membrane"/>
    <property type="evidence" value="ECO:0007669"/>
    <property type="project" value="TreeGrafter"/>
</dbReference>
<feature type="transmembrane region" description="Helical" evidence="2">
    <location>
        <begin position="358"/>
        <end position="375"/>
    </location>
</feature>
<dbReference type="Gene3D" id="1.20.1640.10">
    <property type="entry name" value="Multidrug efflux transporter AcrB transmembrane domain"/>
    <property type="match status" value="2"/>
</dbReference>
<feature type="transmembrane region" description="Helical" evidence="2">
    <location>
        <begin position="902"/>
        <end position="922"/>
    </location>
</feature>
<reference evidence="3" key="1">
    <citation type="submission" date="2023-07" db="EMBL/GenBank/DDBJ databases">
        <title>Sorghum-associated microbial communities from plants grown in Nebraska, USA.</title>
        <authorList>
            <person name="Schachtman D."/>
        </authorList>
    </citation>
    <scope>NUCLEOTIDE SEQUENCE</scope>
    <source>
        <strain evidence="3">1457</strain>
    </source>
</reference>
<dbReference type="SUPFAM" id="SSF82714">
    <property type="entry name" value="Multidrug efflux transporter AcrB TolC docking domain, DN and DC subdomains"/>
    <property type="match status" value="2"/>
</dbReference>
<dbReference type="RefSeq" id="WP_131861083.1">
    <property type="nucleotide sequence ID" value="NZ_JAGIPM010000004.1"/>
</dbReference>
<keyword evidence="2" id="KW-1133">Transmembrane helix</keyword>
<evidence type="ECO:0000256" key="1">
    <source>
        <dbReference type="SAM" id="MobiDB-lite"/>
    </source>
</evidence>